<evidence type="ECO:0000256" key="2">
    <source>
        <dbReference type="ARBA" id="ARBA00012438"/>
    </source>
</evidence>
<dbReference type="Gene3D" id="1.10.287.130">
    <property type="match status" value="1"/>
</dbReference>
<dbReference type="InterPro" id="IPR005467">
    <property type="entry name" value="His_kinase_dom"/>
</dbReference>
<feature type="domain" description="PAS" evidence="8">
    <location>
        <begin position="176"/>
        <end position="226"/>
    </location>
</feature>
<dbReference type="PRINTS" id="PR00344">
    <property type="entry name" value="BCTRLSENSOR"/>
</dbReference>
<keyword evidence="6" id="KW-0902">Two-component regulatory system</keyword>
<evidence type="ECO:0000256" key="5">
    <source>
        <dbReference type="ARBA" id="ARBA00022777"/>
    </source>
</evidence>
<organism evidence="9 10">
    <name type="scientific">Longimicrobium terrae</name>
    <dbReference type="NCBI Taxonomy" id="1639882"/>
    <lineage>
        <taxon>Bacteria</taxon>
        <taxon>Pseudomonadati</taxon>
        <taxon>Gemmatimonadota</taxon>
        <taxon>Longimicrobiia</taxon>
        <taxon>Longimicrobiales</taxon>
        <taxon>Longimicrobiaceae</taxon>
        <taxon>Longimicrobium</taxon>
    </lineage>
</organism>
<comment type="catalytic activity">
    <reaction evidence="1">
        <text>ATP + protein L-histidine = ADP + protein N-phospho-L-histidine.</text>
        <dbReference type="EC" id="2.7.13.3"/>
    </reaction>
</comment>
<name>A0A841GWR1_9BACT</name>
<dbReference type="SUPFAM" id="SSF55874">
    <property type="entry name" value="ATPase domain of HSP90 chaperone/DNA topoisomerase II/histidine kinase"/>
    <property type="match status" value="1"/>
</dbReference>
<dbReference type="InterPro" id="IPR000014">
    <property type="entry name" value="PAS"/>
</dbReference>
<evidence type="ECO:0000256" key="6">
    <source>
        <dbReference type="ARBA" id="ARBA00023012"/>
    </source>
</evidence>
<accession>A0A841GWR1</accession>
<dbReference type="InterPro" id="IPR029016">
    <property type="entry name" value="GAF-like_dom_sf"/>
</dbReference>
<protein>
    <recommendedName>
        <fullName evidence="2">histidine kinase</fullName>
        <ecNumber evidence="2">2.7.13.3</ecNumber>
    </recommendedName>
</protein>
<dbReference type="PROSITE" id="PS50109">
    <property type="entry name" value="HIS_KIN"/>
    <property type="match status" value="1"/>
</dbReference>
<dbReference type="SUPFAM" id="SSF55785">
    <property type="entry name" value="PYP-like sensor domain (PAS domain)"/>
    <property type="match status" value="1"/>
</dbReference>
<dbReference type="SUPFAM" id="SSF55781">
    <property type="entry name" value="GAF domain-like"/>
    <property type="match status" value="1"/>
</dbReference>
<keyword evidence="3" id="KW-0597">Phosphoprotein</keyword>
<dbReference type="Pfam" id="PF02518">
    <property type="entry name" value="HATPase_c"/>
    <property type="match status" value="1"/>
</dbReference>
<dbReference type="PANTHER" id="PTHR43711">
    <property type="entry name" value="TWO-COMPONENT HISTIDINE KINASE"/>
    <property type="match status" value="1"/>
</dbReference>
<dbReference type="EMBL" id="JACHIA010000003">
    <property type="protein sequence ID" value="MBB6069705.1"/>
    <property type="molecule type" value="Genomic_DNA"/>
</dbReference>
<dbReference type="InterPro" id="IPR036097">
    <property type="entry name" value="HisK_dim/P_sf"/>
</dbReference>
<reference evidence="9 10" key="1">
    <citation type="submission" date="2020-08" db="EMBL/GenBank/DDBJ databases">
        <title>Genomic Encyclopedia of Type Strains, Phase IV (KMG-IV): sequencing the most valuable type-strain genomes for metagenomic binning, comparative biology and taxonomic classification.</title>
        <authorList>
            <person name="Goeker M."/>
        </authorList>
    </citation>
    <scope>NUCLEOTIDE SEQUENCE [LARGE SCALE GENOMIC DNA]</scope>
    <source>
        <strain evidence="9 10">DSM 29007</strain>
    </source>
</reference>
<dbReference type="AlphaFoldDB" id="A0A841GWR1"/>
<dbReference type="Pfam" id="PF00512">
    <property type="entry name" value="HisKA"/>
    <property type="match status" value="1"/>
</dbReference>
<dbReference type="CDD" id="cd00130">
    <property type="entry name" value="PAS"/>
    <property type="match status" value="1"/>
</dbReference>
<gene>
    <name evidence="9" type="ORF">HNQ61_001322</name>
</gene>
<dbReference type="InterPro" id="IPR036890">
    <property type="entry name" value="HATPase_C_sf"/>
</dbReference>
<dbReference type="SMART" id="SM00091">
    <property type="entry name" value="PAS"/>
    <property type="match status" value="1"/>
</dbReference>
<evidence type="ECO:0000259" key="7">
    <source>
        <dbReference type="PROSITE" id="PS50109"/>
    </source>
</evidence>
<dbReference type="NCBIfam" id="TIGR00229">
    <property type="entry name" value="sensory_box"/>
    <property type="match status" value="1"/>
</dbReference>
<dbReference type="Gene3D" id="3.30.565.10">
    <property type="entry name" value="Histidine kinase-like ATPase, C-terminal domain"/>
    <property type="match status" value="1"/>
</dbReference>
<dbReference type="RefSeq" id="WP_170036203.1">
    <property type="nucleotide sequence ID" value="NZ_JABDTL010000002.1"/>
</dbReference>
<dbReference type="InterPro" id="IPR003594">
    <property type="entry name" value="HATPase_dom"/>
</dbReference>
<evidence type="ECO:0000259" key="8">
    <source>
        <dbReference type="PROSITE" id="PS50112"/>
    </source>
</evidence>
<dbReference type="Pfam" id="PF01590">
    <property type="entry name" value="GAF"/>
    <property type="match status" value="1"/>
</dbReference>
<dbReference type="InterPro" id="IPR050736">
    <property type="entry name" value="Sensor_HK_Regulatory"/>
</dbReference>
<dbReference type="SMART" id="SM00065">
    <property type="entry name" value="GAF"/>
    <property type="match status" value="1"/>
</dbReference>
<dbReference type="InterPro" id="IPR004358">
    <property type="entry name" value="Sig_transdc_His_kin-like_C"/>
</dbReference>
<evidence type="ECO:0000256" key="3">
    <source>
        <dbReference type="ARBA" id="ARBA00022553"/>
    </source>
</evidence>
<dbReference type="InterPro" id="IPR003018">
    <property type="entry name" value="GAF"/>
</dbReference>
<dbReference type="SMART" id="SM00387">
    <property type="entry name" value="HATPase_c"/>
    <property type="match status" value="1"/>
</dbReference>
<dbReference type="EC" id="2.7.13.3" evidence="2"/>
<feature type="domain" description="Histidine kinase" evidence="7">
    <location>
        <begin position="291"/>
        <end position="505"/>
    </location>
</feature>
<dbReference type="Gene3D" id="3.30.450.20">
    <property type="entry name" value="PAS domain"/>
    <property type="match status" value="1"/>
</dbReference>
<evidence type="ECO:0000313" key="9">
    <source>
        <dbReference type="EMBL" id="MBB6069705.1"/>
    </source>
</evidence>
<sequence>MTPSAPPPHPAAPVPADDALERVARLCARLFPGSVSLLYDAGDPAAPVASAPAALSLRGMCLRAAESASPLIAPDAAADPTLDGMAEVLAAGIRACAAVPLLADGEPLGALAVGLPGPGAWAPDAVDAVHDLAGVAAAELAARRARACHDTAHASSTGLFRALVEQSLAAIYVIQDGVYRYVNPHVYQMLGFPPGWFDTPRSALDIIHEDDRPMVQENLRRRVDGEVPSMQYRVRGRRYDGSTVFLEVHGSRAEIDGRPAVIGIAIDVTRREMAEREREHALLARDRFYAMISHELRTPVSAVMLYNDLLSSGVYDPLSDEQRDAVERSQKSARHLLDLINDLLDLAKLDAGKLETRLADLDVAQEVEGVVAGLAPLAAEHGCPVSVQVDDPPLRATGDPRRVQQILLNLLSNAVKFGHGHPIEVNCRREGGGVVVQVADHGPGIGPDDLERIFDDFVQVGEPGVGTGLGLPIARRLAELQGGSLTVSSREGEGSTFRLILPIAVPPVAPSTGFSPAFSSVIIR</sequence>
<comment type="caution">
    <text evidence="9">The sequence shown here is derived from an EMBL/GenBank/DDBJ whole genome shotgun (WGS) entry which is preliminary data.</text>
</comment>
<dbReference type="CDD" id="cd00082">
    <property type="entry name" value="HisKA"/>
    <property type="match status" value="1"/>
</dbReference>
<dbReference type="InterPro" id="IPR013655">
    <property type="entry name" value="PAS_fold_3"/>
</dbReference>
<evidence type="ECO:0000256" key="1">
    <source>
        <dbReference type="ARBA" id="ARBA00000085"/>
    </source>
</evidence>
<dbReference type="PANTHER" id="PTHR43711:SF1">
    <property type="entry name" value="HISTIDINE KINASE 1"/>
    <property type="match status" value="1"/>
</dbReference>
<keyword evidence="4" id="KW-0808">Transferase</keyword>
<dbReference type="InterPro" id="IPR003661">
    <property type="entry name" value="HisK_dim/P_dom"/>
</dbReference>
<dbReference type="InterPro" id="IPR035965">
    <property type="entry name" value="PAS-like_dom_sf"/>
</dbReference>
<evidence type="ECO:0000313" key="10">
    <source>
        <dbReference type="Proteomes" id="UP000582837"/>
    </source>
</evidence>
<dbReference type="GO" id="GO:0000155">
    <property type="term" value="F:phosphorelay sensor kinase activity"/>
    <property type="evidence" value="ECO:0007669"/>
    <property type="project" value="InterPro"/>
</dbReference>
<keyword evidence="5" id="KW-0418">Kinase</keyword>
<dbReference type="Gene3D" id="3.30.450.40">
    <property type="match status" value="1"/>
</dbReference>
<proteinExistence type="predicted"/>
<dbReference type="Pfam" id="PF08447">
    <property type="entry name" value="PAS_3"/>
    <property type="match status" value="1"/>
</dbReference>
<dbReference type="SUPFAM" id="SSF47384">
    <property type="entry name" value="Homodimeric domain of signal transducing histidine kinase"/>
    <property type="match status" value="1"/>
</dbReference>
<dbReference type="Proteomes" id="UP000582837">
    <property type="component" value="Unassembled WGS sequence"/>
</dbReference>
<dbReference type="PROSITE" id="PS50112">
    <property type="entry name" value="PAS"/>
    <property type="match status" value="1"/>
</dbReference>
<evidence type="ECO:0000256" key="4">
    <source>
        <dbReference type="ARBA" id="ARBA00022679"/>
    </source>
</evidence>
<dbReference type="SMART" id="SM00388">
    <property type="entry name" value="HisKA"/>
    <property type="match status" value="1"/>
</dbReference>
<keyword evidence="10" id="KW-1185">Reference proteome</keyword>